<keyword evidence="3 6" id="KW-0812">Transmembrane</keyword>
<dbReference type="Proteomes" id="UP000561045">
    <property type="component" value="Unassembled WGS sequence"/>
</dbReference>
<feature type="transmembrane region" description="Helical" evidence="6">
    <location>
        <begin position="277"/>
        <end position="295"/>
    </location>
</feature>
<feature type="transmembrane region" description="Helical" evidence="6">
    <location>
        <begin position="71"/>
        <end position="92"/>
    </location>
</feature>
<dbReference type="InterPro" id="IPR037185">
    <property type="entry name" value="EmrE-like"/>
</dbReference>
<evidence type="ECO:0000256" key="2">
    <source>
        <dbReference type="ARBA" id="ARBA00007362"/>
    </source>
</evidence>
<feature type="transmembrane region" description="Helical" evidence="6">
    <location>
        <begin position="252"/>
        <end position="271"/>
    </location>
</feature>
<evidence type="ECO:0000313" key="8">
    <source>
        <dbReference type="EMBL" id="MBB4013947.1"/>
    </source>
</evidence>
<dbReference type="InterPro" id="IPR000620">
    <property type="entry name" value="EamA_dom"/>
</dbReference>
<evidence type="ECO:0000256" key="1">
    <source>
        <dbReference type="ARBA" id="ARBA00004141"/>
    </source>
</evidence>
<organism evidence="8 9">
    <name type="scientific">Niveibacterium umoris</name>
    <dbReference type="NCBI Taxonomy" id="1193620"/>
    <lineage>
        <taxon>Bacteria</taxon>
        <taxon>Pseudomonadati</taxon>
        <taxon>Pseudomonadota</taxon>
        <taxon>Betaproteobacteria</taxon>
        <taxon>Rhodocyclales</taxon>
        <taxon>Rhodocyclaceae</taxon>
        <taxon>Niveibacterium</taxon>
    </lineage>
</organism>
<sequence>MKPESRLAPVIALQVVVAFIWGGTWIAGRIVAAEMPPLAAAGWRFLLGTLTLGLLVWHSAGKLPRIGRADLARILAMGFTGILAYNLCFFYGLQHVQAGRGALVIALNPVAVALAAWLLMGEALSLARLAGVAIALAGCLMVIGRGDPLALLRGEIGSGEIAILGCVAGWCAYTLIGRRVSRTLAPLTMTFYASVAGGLMLLCAGLAEGSLRTLPVVSWHAVAALLYLGILGSGFSYVWYAQGVMRLGAARAAVFINLVPISAVLLAALILDEHVGMSVLAGGVLVLAGVWLTNLRNPGGRG</sequence>
<feature type="transmembrane region" description="Helical" evidence="6">
    <location>
        <begin position="7"/>
        <end position="28"/>
    </location>
</feature>
<comment type="subcellular location">
    <subcellularLocation>
        <location evidence="1">Membrane</location>
        <topology evidence="1">Multi-pass membrane protein</topology>
    </subcellularLocation>
</comment>
<comment type="caution">
    <text evidence="8">The sequence shown here is derived from an EMBL/GenBank/DDBJ whole genome shotgun (WGS) entry which is preliminary data.</text>
</comment>
<dbReference type="Pfam" id="PF00892">
    <property type="entry name" value="EamA"/>
    <property type="match status" value="2"/>
</dbReference>
<comment type="similarity">
    <text evidence="2">Belongs to the EamA transporter family.</text>
</comment>
<keyword evidence="4 6" id="KW-1133">Transmembrane helix</keyword>
<proteinExistence type="inferred from homology"/>
<name>A0A840BUB1_9RHOO</name>
<dbReference type="AlphaFoldDB" id="A0A840BUB1"/>
<reference evidence="8 9" key="1">
    <citation type="submission" date="2020-08" db="EMBL/GenBank/DDBJ databases">
        <title>Genomic Encyclopedia of Type Strains, Phase IV (KMG-IV): sequencing the most valuable type-strain genomes for metagenomic binning, comparative biology and taxonomic classification.</title>
        <authorList>
            <person name="Goeker M."/>
        </authorList>
    </citation>
    <scope>NUCLEOTIDE SEQUENCE [LARGE SCALE GENOMIC DNA]</scope>
    <source>
        <strain evidence="8 9">DSM 106739</strain>
    </source>
</reference>
<feature type="transmembrane region" description="Helical" evidence="6">
    <location>
        <begin position="183"/>
        <end position="207"/>
    </location>
</feature>
<feature type="domain" description="EamA" evidence="7">
    <location>
        <begin position="11"/>
        <end position="143"/>
    </location>
</feature>
<dbReference type="SUPFAM" id="SSF103481">
    <property type="entry name" value="Multidrug resistance efflux transporter EmrE"/>
    <property type="match status" value="2"/>
</dbReference>
<evidence type="ECO:0000313" key="9">
    <source>
        <dbReference type="Proteomes" id="UP000561045"/>
    </source>
</evidence>
<feature type="domain" description="EamA" evidence="7">
    <location>
        <begin position="158"/>
        <end position="294"/>
    </location>
</feature>
<dbReference type="InterPro" id="IPR050638">
    <property type="entry name" value="AA-Vitamin_Transporters"/>
</dbReference>
<evidence type="ECO:0000256" key="4">
    <source>
        <dbReference type="ARBA" id="ARBA00022989"/>
    </source>
</evidence>
<dbReference type="Gene3D" id="1.10.3730.20">
    <property type="match status" value="1"/>
</dbReference>
<feature type="transmembrane region" description="Helical" evidence="6">
    <location>
        <begin position="98"/>
        <end position="119"/>
    </location>
</feature>
<gene>
    <name evidence="8" type="ORF">GGR36_003293</name>
</gene>
<dbReference type="PANTHER" id="PTHR32322">
    <property type="entry name" value="INNER MEMBRANE TRANSPORTER"/>
    <property type="match status" value="1"/>
</dbReference>
<feature type="transmembrane region" description="Helical" evidence="6">
    <location>
        <begin position="156"/>
        <end position="176"/>
    </location>
</feature>
<feature type="transmembrane region" description="Helical" evidence="6">
    <location>
        <begin position="219"/>
        <end position="240"/>
    </location>
</feature>
<dbReference type="GO" id="GO:0016020">
    <property type="term" value="C:membrane"/>
    <property type="evidence" value="ECO:0007669"/>
    <property type="project" value="UniProtKB-SubCell"/>
</dbReference>
<evidence type="ECO:0000256" key="6">
    <source>
        <dbReference type="SAM" id="Phobius"/>
    </source>
</evidence>
<evidence type="ECO:0000256" key="3">
    <source>
        <dbReference type="ARBA" id="ARBA00022692"/>
    </source>
</evidence>
<dbReference type="EMBL" id="JACIET010000002">
    <property type="protein sequence ID" value="MBB4013947.1"/>
    <property type="molecule type" value="Genomic_DNA"/>
</dbReference>
<keyword evidence="9" id="KW-1185">Reference proteome</keyword>
<dbReference type="PANTHER" id="PTHR32322:SF2">
    <property type="entry name" value="EAMA DOMAIN-CONTAINING PROTEIN"/>
    <property type="match status" value="1"/>
</dbReference>
<dbReference type="RefSeq" id="WP_207064473.1">
    <property type="nucleotide sequence ID" value="NZ_BAABLE010000005.1"/>
</dbReference>
<feature type="transmembrane region" description="Helical" evidence="6">
    <location>
        <begin position="126"/>
        <end position="144"/>
    </location>
</feature>
<accession>A0A840BUB1</accession>
<feature type="transmembrane region" description="Helical" evidence="6">
    <location>
        <begin position="40"/>
        <end position="59"/>
    </location>
</feature>
<evidence type="ECO:0000256" key="5">
    <source>
        <dbReference type="ARBA" id="ARBA00023136"/>
    </source>
</evidence>
<keyword evidence="5 6" id="KW-0472">Membrane</keyword>
<protein>
    <submittedName>
        <fullName evidence="8">Drug/metabolite transporter (DMT)-like permease</fullName>
    </submittedName>
</protein>
<evidence type="ECO:0000259" key="7">
    <source>
        <dbReference type="Pfam" id="PF00892"/>
    </source>
</evidence>